<keyword evidence="1" id="KW-1185">Reference proteome</keyword>
<reference evidence="2" key="2">
    <citation type="submission" date="2015-08" db="UniProtKB">
        <authorList>
            <consortium name="WormBaseParasite"/>
        </authorList>
    </citation>
    <scope>IDENTIFICATION</scope>
</reference>
<sequence>MLSFYVEGLRAPTLIRRDLLCYKNEHVVNLLVTQGNFHNNYNYLSKHESAVFTNSVIRVDSWGALWASGLLQYIT</sequence>
<evidence type="ECO:0000313" key="2">
    <source>
        <dbReference type="WBParaSite" id="SVE_0367800.1"/>
    </source>
</evidence>
<proteinExistence type="predicted"/>
<accession>A0A0K0F4E2</accession>
<reference evidence="1" key="1">
    <citation type="submission" date="2014-07" db="EMBL/GenBank/DDBJ databases">
        <authorList>
            <person name="Martin A.A"/>
            <person name="De Silva N."/>
        </authorList>
    </citation>
    <scope>NUCLEOTIDE SEQUENCE</scope>
</reference>
<protein>
    <submittedName>
        <fullName evidence="2">Ovule protein</fullName>
    </submittedName>
</protein>
<organism evidence="1 2">
    <name type="scientific">Strongyloides venezuelensis</name>
    <name type="common">Threadworm</name>
    <dbReference type="NCBI Taxonomy" id="75913"/>
    <lineage>
        <taxon>Eukaryota</taxon>
        <taxon>Metazoa</taxon>
        <taxon>Ecdysozoa</taxon>
        <taxon>Nematoda</taxon>
        <taxon>Chromadorea</taxon>
        <taxon>Rhabditida</taxon>
        <taxon>Tylenchina</taxon>
        <taxon>Panagrolaimomorpha</taxon>
        <taxon>Strongyloidoidea</taxon>
        <taxon>Strongyloididae</taxon>
        <taxon>Strongyloides</taxon>
    </lineage>
</organism>
<name>A0A0K0F4E2_STRVS</name>
<dbReference type="WBParaSite" id="SVE_0367800.1">
    <property type="protein sequence ID" value="SVE_0367800.1"/>
    <property type="gene ID" value="SVE_0367800"/>
</dbReference>
<dbReference type="Proteomes" id="UP000035680">
    <property type="component" value="Unassembled WGS sequence"/>
</dbReference>
<dbReference type="AlphaFoldDB" id="A0A0K0F4E2"/>
<evidence type="ECO:0000313" key="1">
    <source>
        <dbReference type="Proteomes" id="UP000035680"/>
    </source>
</evidence>